<accession>A0A1A8TBF4</accession>
<dbReference type="AlphaFoldDB" id="A0A1A8TBF4"/>
<dbReference type="Pfam" id="PF08888">
    <property type="entry name" value="HopJ"/>
    <property type="match status" value="1"/>
</dbReference>
<keyword evidence="2" id="KW-1185">Reference proteome</keyword>
<dbReference type="EMBL" id="FLOB01000003">
    <property type="protein sequence ID" value="SBS30287.1"/>
    <property type="molecule type" value="Genomic_DNA"/>
</dbReference>
<protein>
    <submittedName>
        <fullName evidence="1">HopJ type III effector protein</fullName>
    </submittedName>
</protein>
<dbReference type="InterPro" id="IPR014984">
    <property type="entry name" value="HopJ"/>
</dbReference>
<dbReference type="RefSeq" id="WP_067015083.1">
    <property type="nucleotide sequence ID" value="NZ_FLOB01000003.1"/>
</dbReference>
<proteinExistence type="predicted"/>
<dbReference type="Proteomes" id="UP000092544">
    <property type="component" value="Unassembled WGS sequence"/>
</dbReference>
<gene>
    <name evidence="1" type="ORF">MSP8886_01759</name>
</gene>
<dbReference type="STRING" id="1792290.MSP8886_01759"/>
<reference evidence="1 2" key="1">
    <citation type="submission" date="2016-06" db="EMBL/GenBank/DDBJ databases">
        <authorList>
            <person name="Kjaerup R.B."/>
            <person name="Dalgaard T.S."/>
            <person name="Juul-Madsen H.R."/>
        </authorList>
    </citation>
    <scope>NUCLEOTIDE SEQUENCE [LARGE SCALE GENOMIC DNA]</scope>
    <source>
        <strain evidence="1 2">CECT 8886</strain>
    </source>
</reference>
<dbReference type="InterPro" id="IPR038604">
    <property type="entry name" value="HopJ_sf"/>
</dbReference>
<dbReference type="OrthoDB" id="9790826at2"/>
<evidence type="ECO:0000313" key="1">
    <source>
        <dbReference type="EMBL" id="SBS30287.1"/>
    </source>
</evidence>
<dbReference type="Gene3D" id="3.20.160.10">
    <property type="entry name" value="vpa0580 domain like"/>
    <property type="match status" value="1"/>
</dbReference>
<evidence type="ECO:0000313" key="2">
    <source>
        <dbReference type="Proteomes" id="UP000092544"/>
    </source>
</evidence>
<sequence length="117" mass="13284">MLTTDSILEQVKSTPDQVQFKEVISVIENEYNFTATSFTNGQLVNGLNENNGSCKIFYFAQLHQLSPEETLPLFGHFYRIDVLENPEGTDHQNIRQFMQHGWDGIAFDGVALSKKAE</sequence>
<organism evidence="1 2">
    <name type="scientific">Marinomonas spartinae</name>
    <dbReference type="NCBI Taxonomy" id="1792290"/>
    <lineage>
        <taxon>Bacteria</taxon>
        <taxon>Pseudomonadati</taxon>
        <taxon>Pseudomonadota</taxon>
        <taxon>Gammaproteobacteria</taxon>
        <taxon>Oceanospirillales</taxon>
        <taxon>Oceanospirillaceae</taxon>
        <taxon>Marinomonas</taxon>
    </lineage>
</organism>
<name>A0A1A8TBF4_9GAMM</name>